<evidence type="ECO:0000313" key="1">
    <source>
        <dbReference type="EMBL" id="MFC4328309.1"/>
    </source>
</evidence>
<gene>
    <name evidence="1" type="ORF">ACFPC0_10775</name>
</gene>
<accession>A0ABV8TCS9</accession>
<evidence type="ECO:0008006" key="3">
    <source>
        <dbReference type="Google" id="ProtNLM"/>
    </source>
</evidence>
<dbReference type="SUPFAM" id="SSF48452">
    <property type="entry name" value="TPR-like"/>
    <property type="match status" value="1"/>
</dbReference>
<evidence type="ECO:0000313" key="2">
    <source>
        <dbReference type="Proteomes" id="UP001595824"/>
    </source>
</evidence>
<dbReference type="EMBL" id="JBHSDP010000011">
    <property type="protein sequence ID" value="MFC4328309.1"/>
    <property type="molecule type" value="Genomic_DNA"/>
</dbReference>
<organism evidence="1 2">
    <name type="scientific">Streptomyces andamanensis</name>
    <dbReference type="NCBI Taxonomy" id="1565035"/>
    <lineage>
        <taxon>Bacteria</taxon>
        <taxon>Bacillati</taxon>
        <taxon>Actinomycetota</taxon>
        <taxon>Actinomycetes</taxon>
        <taxon>Kitasatosporales</taxon>
        <taxon>Streptomycetaceae</taxon>
        <taxon>Streptomyces</taxon>
    </lineage>
</organism>
<dbReference type="InterPro" id="IPR011990">
    <property type="entry name" value="TPR-like_helical_dom_sf"/>
</dbReference>
<comment type="caution">
    <text evidence="1">The sequence shown here is derived from an EMBL/GenBank/DDBJ whole genome shotgun (WGS) entry which is preliminary data.</text>
</comment>
<name>A0ABV8TCS9_9ACTN</name>
<reference evidence="2" key="1">
    <citation type="journal article" date="2019" name="Int. J. Syst. Evol. Microbiol.">
        <title>The Global Catalogue of Microorganisms (GCM) 10K type strain sequencing project: providing services to taxonomists for standard genome sequencing and annotation.</title>
        <authorList>
            <consortium name="The Broad Institute Genomics Platform"/>
            <consortium name="The Broad Institute Genome Sequencing Center for Infectious Disease"/>
            <person name="Wu L."/>
            <person name="Ma J."/>
        </authorList>
    </citation>
    <scope>NUCLEOTIDE SEQUENCE [LARGE SCALE GENOMIC DNA]</scope>
    <source>
        <strain evidence="2">PCU 347</strain>
    </source>
</reference>
<dbReference type="Proteomes" id="UP001595824">
    <property type="component" value="Unassembled WGS sequence"/>
</dbReference>
<sequence>MTLRTAIEDLAGDIWKLGASYVDPASIPARADLLDVAQWHWAQTVVAANRTARHPEAHRRALAVEAEAARQLAMMYADRSQLGTAIKLQAAAVTAAERGEHWEMAATIYTGRAYLPLYAGDYARCIDTASVALQTLQKAGRPGGRAAVTAYALLARAYASLQDTASTEQAIRYAYGAMARYTDAGSVALPASHHPQRFAWVKLHLATAEVYAALGDTRRHKRAYEKAVADPSVSQMHRPMLDMGLAEAEQDPARAAHHALAVLRGYERPPNPIVGRARQVAHRAAARAPREATVQNLRVHLLKLAR</sequence>
<protein>
    <recommendedName>
        <fullName evidence="3">Transcriptional regulator</fullName>
    </recommendedName>
</protein>
<proteinExistence type="predicted"/>
<dbReference type="RefSeq" id="WP_381738476.1">
    <property type="nucleotide sequence ID" value="NZ_JBHSDP010000011.1"/>
</dbReference>
<dbReference type="Gene3D" id="1.25.40.10">
    <property type="entry name" value="Tetratricopeptide repeat domain"/>
    <property type="match status" value="1"/>
</dbReference>
<keyword evidence="2" id="KW-1185">Reference proteome</keyword>